<protein>
    <submittedName>
        <fullName evidence="3">Transposase</fullName>
    </submittedName>
</protein>
<proteinExistence type="predicted"/>
<dbReference type="Proteomes" id="UP000050794">
    <property type="component" value="Unassembled WGS sequence"/>
</dbReference>
<evidence type="ECO:0000313" key="1">
    <source>
        <dbReference type="EMBL" id="VDM40734.1"/>
    </source>
</evidence>
<gene>
    <name evidence="1" type="ORF">TCNE_LOCUS9413</name>
</gene>
<evidence type="ECO:0000313" key="3">
    <source>
        <dbReference type="WBParaSite" id="TCNE_0000941301-mRNA-1"/>
    </source>
</evidence>
<reference evidence="1 2" key="2">
    <citation type="submission" date="2018-11" db="EMBL/GenBank/DDBJ databases">
        <authorList>
            <consortium name="Pathogen Informatics"/>
        </authorList>
    </citation>
    <scope>NUCLEOTIDE SEQUENCE [LARGE SCALE GENOMIC DNA]</scope>
</reference>
<evidence type="ECO:0000313" key="2">
    <source>
        <dbReference type="Proteomes" id="UP000050794"/>
    </source>
</evidence>
<organism evidence="2 3">
    <name type="scientific">Toxocara canis</name>
    <name type="common">Canine roundworm</name>
    <dbReference type="NCBI Taxonomy" id="6265"/>
    <lineage>
        <taxon>Eukaryota</taxon>
        <taxon>Metazoa</taxon>
        <taxon>Ecdysozoa</taxon>
        <taxon>Nematoda</taxon>
        <taxon>Chromadorea</taxon>
        <taxon>Rhabditida</taxon>
        <taxon>Spirurina</taxon>
        <taxon>Ascaridomorpha</taxon>
        <taxon>Ascaridoidea</taxon>
        <taxon>Toxocaridae</taxon>
        <taxon>Toxocara</taxon>
    </lineage>
</organism>
<keyword evidence="2" id="KW-1185">Reference proteome</keyword>
<dbReference type="EMBL" id="UYWY01020168">
    <property type="protein sequence ID" value="VDM40734.1"/>
    <property type="molecule type" value="Genomic_DNA"/>
</dbReference>
<reference evidence="3" key="1">
    <citation type="submission" date="2016-06" db="UniProtKB">
        <authorList>
            <consortium name="WormBaseParasite"/>
        </authorList>
    </citation>
    <scope>IDENTIFICATION</scope>
</reference>
<dbReference type="WBParaSite" id="TCNE_0000941301-mRNA-1">
    <property type="protein sequence ID" value="TCNE_0000941301-mRNA-1"/>
    <property type="gene ID" value="TCNE_0000941301"/>
</dbReference>
<sequence length="79" mass="9257">MIIAFDFTIRIRSVWMVESKADIIKAKEVGGTNRYESSQSFDHERFDLQKRAYNQKHHGQLLFAAAILTTQPHELDEYD</sequence>
<dbReference type="AlphaFoldDB" id="A0A183ULP3"/>
<accession>A0A183ULP3</accession>
<name>A0A183ULP3_TOXCA</name>